<evidence type="ECO:0000256" key="6">
    <source>
        <dbReference type="SAM" id="SignalP"/>
    </source>
</evidence>
<dbReference type="Pfam" id="PF17048">
    <property type="entry name" value="Ceramidse_alk_C"/>
    <property type="match status" value="1"/>
</dbReference>
<dbReference type="GO" id="GO:0046514">
    <property type="term" value="P:ceramide catabolic process"/>
    <property type="evidence" value="ECO:0007669"/>
    <property type="project" value="InterPro"/>
</dbReference>
<dbReference type="Proteomes" id="UP001445335">
    <property type="component" value="Unassembled WGS sequence"/>
</dbReference>
<comment type="catalytic activity">
    <reaction evidence="5">
        <text>an N-acylsphing-4-enine + H2O = sphing-4-enine + a fatty acid</text>
        <dbReference type="Rhea" id="RHEA:20856"/>
        <dbReference type="ChEBI" id="CHEBI:15377"/>
        <dbReference type="ChEBI" id="CHEBI:28868"/>
        <dbReference type="ChEBI" id="CHEBI:52639"/>
        <dbReference type="ChEBI" id="CHEBI:57756"/>
        <dbReference type="EC" id="3.5.1.23"/>
    </reaction>
</comment>
<dbReference type="EMBL" id="JALJOU010000086">
    <property type="protein sequence ID" value="KAK9822496.1"/>
    <property type="molecule type" value="Genomic_DNA"/>
</dbReference>
<evidence type="ECO:0000256" key="4">
    <source>
        <dbReference type="PIRSR" id="PIRSR606823-2"/>
    </source>
</evidence>
<dbReference type="Pfam" id="PF04734">
    <property type="entry name" value="Ceramidase_alk"/>
    <property type="match status" value="1"/>
</dbReference>
<dbReference type="InterPro" id="IPR038445">
    <property type="entry name" value="NCDase_C_sf"/>
</dbReference>
<keyword evidence="4" id="KW-0479">Metal-binding</keyword>
<feature type="binding site" evidence="4">
    <location>
        <position position="456"/>
    </location>
    <ligand>
        <name>Zn(2+)</name>
        <dbReference type="ChEBI" id="CHEBI:29105"/>
    </ligand>
</feature>
<dbReference type="GO" id="GO:0046872">
    <property type="term" value="F:metal ion binding"/>
    <property type="evidence" value="ECO:0007669"/>
    <property type="project" value="UniProtKB-KW"/>
</dbReference>
<dbReference type="EC" id="3.5.1.23" evidence="5"/>
<gene>
    <name evidence="9" type="ORF">WJX81_004147</name>
</gene>
<feature type="active site" description="Nucleophile" evidence="3">
    <location>
        <position position="264"/>
    </location>
</feature>
<keyword evidence="6" id="KW-0732">Signal</keyword>
<evidence type="ECO:0000259" key="8">
    <source>
        <dbReference type="Pfam" id="PF17048"/>
    </source>
</evidence>
<feature type="binding site" evidence="4">
    <location>
        <position position="227"/>
    </location>
    <ligand>
        <name>Zn(2+)</name>
        <dbReference type="ChEBI" id="CHEBI:29105"/>
    </ligand>
</feature>
<keyword evidence="5" id="KW-0746">Sphingolipid metabolism</keyword>
<accession>A0AAW1QM12</accession>
<dbReference type="AlphaFoldDB" id="A0AAW1QM12"/>
<comment type="cofactor">
    <cofactor evidence="4">
        <name>Zn(2+)</name>
        <dbReference type="ChEBI" id="CHEBI:29105"/>
    </cofactor>
    <text evidence="4">Binds 1 zinc ion per subunit.</text>
</comment>
<evidence type="ECO:0000256" key="2">
    <source>
        <dbReference type="ARBA" id="ARBA00022801"/>
    </source>
</evidence>
<proteinExistence type="inferred from homology"/>
<comment type="similarity">
    <text evidence="1 5">Belongs to the neutral ceramidase family.</text>
</comment>
<feature type="signal peptide" evidence="6">
    <location>
        <begin position="1"/>
        <end position="18"/>
    </location>
</feature>
<feature type="chain" id="PRO_5043385288" description="Neutral ceramidase" evidence="6">
    <location>
        <begin position="19"/>
        <end position="715"/>
    </location>
</feature>
<dbReference type="GO" id="GO:0005576">
    <property type="term" value="C:extracellular region"/>
    <property type="evidence" value="ECO:0007669"/>
    <property type="project" value="TreeGrafter"/>
</dbReference>
<evidence type="ECO:0000259" key="7">
    <source>
        <dbReference type="Pfam" id="PF04734"/>
    </source>
</evidence>
<dbReference type="PANTHER" id="PTHR12670">
    <property type="entry name" value="CERAMIDASE"/>
    <property type="match status" value="1"/>
</dbReference>
<name>A0AAW1QM12_9CHLO</name>
<sequence>MMGQQLLLALLALRAVSASARGDAYLVGTGKADITGPAADVNLMGYASPSQLAAGIHTRLYARAFLVADTADSSNRLVFVNMDACMASQAVTIAVHKRLEALYGGLYTRRNVALSGIHTHSGPGGYLQYVLYTITSLGFVRESFDTLVDGVVEAIEQAHASLAPGLLQTNEGELLDANANRSPTAYLANPAAERARYAHDTDKAMTLLKVLGADGRGRGAVAWFPVHCTSINNTNSLISGDNKGAASQLLEAWASDGANVGDTSPNVLGAFCADTGEPCEAQHSTCGGRTELCIGRGPAWEADDWGFRSNEIIARRQAEAAARLWIGSDAQPANISGPVDARHAYVDMSAVQVAASNWTRVGRTCSPAMGFSFAAGTTDGPGAFDFRQSDTDGTAFWRLVRHFIHEPSAQQAACHAPKPILLDTGSLAIPYAWQPSIVDVQILRAGQLVVLCVPAELTTMAGRRLREAVHARVSGAWGRDVQVVIAGLANTYSSYVTTFEEYGVQRYEGASTIFGPHTLDAYIQEFLKLADDMVAGRETPPGPPPPDLLPRQWSFLGPVVLDTVPHGAEFGGIVSDAAAAYAANQTARAVFHSACPRNNVRRGGSFLAVEHQDQASGAWRTVLTDDHLSTRYAWARPHTLSSESTATITWDIPPSVQPGMYRLRHFGDYKHILGGTQAFEGASRSFCVALGTRACLLRRAWLALVTALLSGRHWL</sequence>
<dbReference type="Gene3D" id="2.60.40.2300">
    <property type="entry name" value="Neutral/alkaline non-lysosomal ceramidase, C-terminal domain"/>
    <property type="match status" value="1"/>
</dbReference>
<evidence type="ECO:0000256" key="5">
    <source>
        <dbReference type="RuleBase" id="RU366019"/>
    </source>
</evidence>
<dbReference type="GO" id="GO:0016020">
    <property type="term" value="C:membrane"/>
    <property type="evidence" value="ECO:0007669"/>
    <property type="project" value="GOC"/>
</dbReference>
<evidence type="ECO:0000256" key="3">
    <source>
        <dbReference type="PIRSR" id="PIRSR606823-1"/>
    </source>
</evidence>
<dbReference type="InterPro" id="IPR006823">
    <property type="entry name" value="Ceramidase_alk"/>
</dbReference>
<reference evidence="9 10" key="1">
    <citation type="journal article" date="2024" name="Nat. Commun.">
        <title>Phylogenomics reveals the evolutionary origins of lichenization in chlorophyte algae.</title>
        <authorList>
            <person name="Puginier C."/>
            <person name="Libourel C."/>
            <person name="Otte J."/>
            <person name="Skaloud P."/>
            <person name="Haon M."/>
            <person name="Grisel S."/>
            <person name="Petersen M."/>
            <person name="Berrin J.G."/>
            <person name="Delaux P.M."/>
            <person name="Dal Grande F."/>
            <person name="Keller J."/>
        </authorList>
    </citation>
    <scope>NUCLEOTIDE SEQUENCE [LARGE SCALE GENOMIC DNA]</scope>
    <source>
        <strain evidence="9 10">SAG 245.80</strain>
    </source>
</reference>
<dbReference type="InterPro" id="IPR031331">
    <property type="entry name" value="NEUT/ALK_ceramidase_C"/>
</dbReference>
<keyword evidence="5" id="KW-0443">Lipid metabolism</keyword>
<dbReference type="GO" id="GO:0017040">
    <property type="term" value="F:N-acylsphingosine amidohydrolase activity"/>
    <property type="evidence" value="ECO:0007669"/>
    <property type="project" value="UniProtKB-UniRule"/>
</dbReference>
<dbReference type="InterPro" id="IPR031329">
    <property type="entry name" value="NEUT/ALK_ceramidase_N"/>
</dbReference>
<feature type="domain" description="Neutral/alkaline non-lysosomal ceramidase N-terminal" evidence="7">
    <location>
        <begin position="25"/>
        <end position="524"/>
    </location>
</feature>
<comment type="caution">
    <text evidence="9">The sequence shown here is derived from an EMBL/GenBank/DDBJ whole genome shotgun (WGS) entry which is preliminary data.</text>
</comment>
<evidence type="ECO:0000313" key="9">
    <source>
        <dbReference type="EMBL" id="KAK9822496.1"/>
    </source>
</evidence>
<dbReference type="GO" id="GO:0042759">
    <property type="term" value="P:long-chain fatty acid biosynthetic process"/>
    <property type="evidence" value="ECO:0007669"/>
    <property type="project" value="TreeGrafter"/>
</dbReference>
<feature type="binding site" evidence="4">
    <location>
        <position position="118"/>
    </location>
    <ligand>
        <name>Zn(2+)</name>
        <dbReference type="ChEBI" id="CHEBI:29105"/>
    </ligand>
</feature>
<keyword evidence="4" id="KW-0862">Zinc</keyword>
<keyword evidence="2 5" id="KW-0378">Hydrolase</keyword>
<dbReference type="PANTHER" id="PTHR12670:SF1">
    <property type="entry name" value="NEUTRAL CERAMIDASE"/>
    <property type="match status" value="1"/>
</dbReference>
<keyword evidence="10" id="KW-1185">Reference proteome</keyword>
<feature type="domain" description="Neutral/alkaline non-lysosomal ceramidase C-terminal" evidence="8">
    <location>
        <begin position="526"/>
        <end position="688"/>
    </location>
</feature>
<evidence type="ECO:0000313" key="10">
    <source>
        <dbReference type="Proteomes" id="UP001445335"/>
    </source>
</evidence>
<dbReference type="GO" id="GO:0046512">
    <property type="term" value="P:sphingosine biosynthetic process"/>
    <property type="evidence" value="ECO:0007669"/>
    <property type="project" value="TreeGrafter"/>
</dbReference>
<organism evidence="9 10">
    <name type="scientific">Elliptochloris bilobata</name>
    <dbReference type="NCBI Taxonomy" id="381761"/>
    <lineage>
        <taxon>Eukaryota</taxon>
        <taxon>Viridiplantae</taxon>
        <taxon>Chlorophyta</taxon>
        <taxon>core chlorophytes</taxon>
        <taxon>Trebouxiophyceae</taxon>
        <taxon>Trebouxiophyceae incertae sedis</taxon>
        <taxon>Elliptochloris clade</taxon>
        <taxon>Elliptochloris</taxon>
    </lineage>
</organism>
<evidence type="ECO:0000256" key="1">
    <source>
        <dbReference type="ARBA" id="ARBA00009835"/>
    </source>
</evidence>
<feature type="binding site" evidence="4">
    <location>
        <position position="495"/>
    </location>
    <ligand>
        <name>Zn(2+)</name>
        <dbReference type="ChEBI" id="CHEBI:29105"/>
    </ligand>
</feature>
<protein>
    <recommendedName>
        <fullName evidence="5">Neutral ceramidase</fullName>
        <ecNumber evidence="5">3.5.1.23</ecNumber>
    </recommendedName>
</protein>